<evidence type="ECO:0000313" key="2">
    <source>
        <dbReference type="EMBL" id="AVP99095.1"/>
    </source>
</evidence>
<accession>A0A2P1PW57</accession>
<name>A0A2P1PW57_9GAMM</name>
<organism evidence="2 3">
    <name type="scientific">Ahniella affigens</name>
    <dbReference type="NCBI Taxonomy" id="2021234"/>
    <lineage>
        <taxon>Bacteria</taxon>
        <taxon>Pseudomonadati</taxon>
        <taxon>Pseudomonadota</taxon>
        <taxon>Gammaproteobacteria</taxon>
        <taxon>Lysobacterales</taxon>
        <taxon>Rhodanobacteraceae</taxon>
        <taxon>Ahniella</taxon>
    </lineage>
</organism>
<protein>
    <submittedName>
        <fullName evidence="2">Uncharacterized protein</fullName>
    </submittedName>
</protein>
<sequence>MASSDRQRERQQQRVRQAERLLGEVLRATESQRLANSVWLTWPLAKTVLSAIAWFLTDKIVHPSGYSLLSLCVVKAFRRYEQRRLQLGTADDIRVLVAFLTGAFEALPAVIEVQVRDGIHDWDPLQGQPLGEWLEVHPNASFELVEPQGEAADRSPEALRLLWLGQLLPADDLGAISSHLSSICSGNPSER</sequence>
<feature type="coiled-coil region" evidence="1">
    <location>
        <begin position="1"/>
        <end position="28"/>
    </location>
</feature>
<keyword evidence="3" id="KW-1185">Reference proteome</keyword>
<reference evidence="2 3" key="1">
    <citation type="submission" date="2018-03" db="EMBL/GenBank/DDBJ databases">
        <title>Ahniella affigens gen. nov., sp. nov., a gammaproteobacterium isolated from sandy soil near a stream.</title>
        <authorList>
            <person name="Ko Y."/>
            <person name="Kim J.-H."/>
        </authorList>
    </citation>
    <scope>NUCLEOTIDE SEQUENCE [LARGE SCALE GENOMIC DNA]</scope>
    <source>
        <strain evidence="2 3">D13</strain>
    </source>
</reference>
<gene>
    <name evidence="2" type="ORF">C7S18_18825</name>
</gene>
<dbReference type="KEGG" id="xba:C7S18_18825"/>
<reference evidence="2 3" key="2">
    <citation type="submission" date="2018-03" db="EMBL/GenBank/DDBJ databases">
        <authorList>
            <person name="Keele B.F."/>
        </authorList>
    </citation>
    <scope>NUCLEOTIDE SEQUENCE [LARGE SCALE GENOMIC DNA]</scope>
    <source>
        <strain evidence="2 3">D13</strain>
    </source>
</reference>
<dbReference type="AlphaFoldDB" id="A0A2P1PW57"/>
<dbReference type="EMBL" id="CP027860">
    <property type="protein sequence ID" value="AVP99095.1"/>
    <property type="molecule type" value="Genomic_DNA"/>
</dbReference>
<evidence type="ECO:0000256" key="1">
    <source>
        <dbReference type="SAM" id="Coils"/>
    </source>
</evidence>
<evidence type="ECO:0000313" key="3">
    <source>
        <dbReference type="Proteomes" id="UP000241074"/>
    </source>
</evidence>
<dbReference type="Proteomes" id="UP000241074">
    <property type="component" value="Chromosome"/>
</dbReference>
<proteinExistence type="predicted"/>
<keyword evidence="1" id="KW-0175">Coiled coil</keyword>